<dbReference type="GO" id="GO:0046872">
    <property type="term" value="F:metal ion binding"/>
    <property type="evidence" value="ECO:0007669"/>
    <property type="project" value="UniProtKB-KW"/>
</dbReference>
<dbReference type="GO" id="GO:0046210">
    <property type="term" value="P:nitric oxide catabolic process"/>
    <property type="evidence" value="ECO:0007669"/>
    <property type="project" value="TreeGrafter"/>
</dbReference>
<feature type="domain" description="Globin" evidence="6">
    <location>
        <begin position="1"/>
        <end position="134"/>
    </location>
</feature>
<dbReference type="PROSITE" id="PS01033">
    <property type="entry name" value="GLOBIN"/>
    <property type="match status" value="1"/>
</dbReference>
<evidence type="ECO:0000256" key="1">
    <source>
        <dbReference type="ARBA" id="ARBA00022617"/>
    </source>
</evidence>
<dbReference type="EMBL" id="JACXLD010000001">
    <property type="protein sequence ID" value="MBD2858143.1"/>
    <property type="molecule type" value="Genomic_DNA"/>
</dbReference>
<evidence type="ECO:0000256" key="5">
    <source>
        <dbReference type="RuleBase" id="RU000356"/>
    </source>
</evidence>
<dbReference type="InterPro" id="IPR000971">
    <property type="entry name" value="Globin"/>
</dbReference>
<accession>A0A927C0W1</accession>
<evidence type="ECO:0000313" key="8">
    <source>
        <dbReference type="Proteomes" id="UP000610558"/>
    </source>
</evidence>
<evidence type="ECO:0000256" key="3">
    <source>
        <dbReference type="ARBA" id="ARBA00022723"/>
    </source>
</evidence>
<gene>
    <name evidence="7" type="ORF">IB286_03915</name>
</gene>
<proteinExistence type="inferred from homology"/>
<dbReference type="PANTHER" id="PTHR43396:SF3">
    <property type="entry name" value="FLAVOHEMOPROTEIN"/>
    <property type="match status" value="1"/>
</dbReference>
<keyword evidence="1 5" id="KW-0349">Heme</keyword>
<reference evidence="7" key="1">
    <citation type="submission" date="2020-09" db="EMBL/GenBank/DDBJ databases">
        <authorList>
            <person name="Yoon J.-W."/>
        </authorList>
    </citation>
    <scope>NUCLEOTIDE SEQUENCE</scope>
    <source>
        <strain evidence="7">KMU-158</strain>
    </source>
</reference>
<keyword evidence="4" id="KW-0408">Iron</keyword>
<organism evidence="7 8">
    <name type="scientific">Spongiibacter pelagi</name>
    <dbReference type="NCBI Taxonomy" id="2760804"/>
    <lineage>
        <taxon>Bacteria</taxon>
        <taxon>Pseudomonadati</taxon>
        <taxon>Pseudomonadota</taxon>
        <taxon>Gammaproteobacteria</taxon>
        <taxon>Cellvibrionales</taxon>
        <taxon>Spongiibacteraceae</taxon>
        <taxon>Spongiibacter</taxon>
    </lineage>
</organism>
<dbReference type="GO" id="GO:0071500">
    <property type="term" value="P:cellular response to nitrosative stress"/>
    <property type="evidence" value="ECO:0007669"/>
    <property type="project" value="TreeGrafter"/>
</dbReference>
<dbReference type="GO" id="GO:0008941">
    <property type="term" value="F:nitric oxide dioxygenase NAD(P)H activity"/>
    <property type="evidence" value="ECO:0007669"/>
    <property type="project" value="TreeGrafter"/>
</dbReference>
<dbReference type="GO" id="GO:0020037">
    <property type="term" value="F:heme binding"/>
    <property type="evidence" value="ECO:0007669"/>
    <property type="project" value="InterPro"/>
</dbReference>
<dbReference type="SUPFAM" id="SSF46458">
    <property type="entry name" value="Globin-like"/>
    <property type="match status" value="1"/>
</dbReference>
<protein>
    <submittedName>
        <fullName evidence="7">Hemin receptor</fullName>
    </submittedName>
</protein>
<keyword evidence="5" id="KW-0813">Transport</keyword>
<dbReference type="GO" id="GO:0071949">
    <property type="term" value="F:FAD binding"/>
    <property type="evidence" value="ECO:0007669"/>
    <property type="project" value="TreeGrafter"/>
</dbReference>
<keyword evidence="7" id="KW-0675">Receptor</keyword>
<dbReference type="RefSeq" id="WP_190762594.1">
    <property type="nucleotide sequence ID" value="NZ_JACXLD010000001.1"/>
</dbReference>
<evidence type="ECO:0000256" key="2">
    <source>
        <dbReference type="ARBA" id="ARBA00022621"/>
    </source>
</evidence>
<dbReference type="InterPro" id="IPR012292">
    <property type="entry name" value="Globin/Proto"/>
</dbReference>
<keyword evidence="2 5" id="KW-0561">Oxygen transport</keyword>
<dbReference type="PRINTS" id="PR01907">
    <property type="entry name" value="WORMGLOBIN"/>
</dbReference>
<dbReference type="PANTHER" id="PTHR43396">
    <property type="entry name" value="FLAVOHEMOPROTEIN"/>
    <property type="match status" value="1"/>
</dbReference>
<dbReference type="GO" id="GO:0005344">
    <property type="term" value="F:oxygen carrier activity"/>
    <property type="evidence" value="ECO:0007669"/>
    <property type="project" value="UniProtKB-KW"/>
</dbReference>
<name>A0A927C0W1_9GAMM</name>
<dbReference type="GO" id="GO:0019825">
    <property type="term" value="F:oxygen binding"/>
    <property type="evidence" value="ECO:0007669"/>
    <property type="project" value="InterPro"/>
</dbReference>
<sequence>MTPEQKELVQSSFDKVEPIADVAAEIFYARLFELDPSLKPLFSGDMAEQGKKLMTMLGTAVRALDNLEALVPVVQRLGERHVSYGVEAAHYATVGQALLDTLAKGLGDDFTPEVKEAWGVVYGVLSSTMIAAADAVK</sequence>
<dbReference type="Gene3D" id="1.10.490.10">
    <property type="entry name" value="Globins"/>
    <property type="match status" value="1"/>
</dbReference>
<comment type="caution">
    <text evidence="7">The sequence shown here is derived from an EMBL/GenBank/DDBJ whole genome shotgun (WGS) entry which is preliminary data.</text>
</comment>
<dbReference type="Proteomes" id="UP000610558">
    <property type="component" value="Unassembled WGS sequence"/>
</dbReference>
<dbReference type="Pfam" id="PF00042">
    <property type="entry name" value="Globin"/>
    <property type="match status" value="1"/>
</dbReference>
<keyword evidence="3" id="KW-0479">Metal-binding</keyword>
<comment type="similarity">
    <text evidence="5">Belongs to the globin family.</text>
</comment>
<dbReference type="AlphaFoldDB" id="A0A927C0W1"/>
<evidence type="ECO:0000256" key="4">
    <source>
        <dbReference type="ARBA" id="ARBA00023004"/>
    </source>
</evidence>
<evidence type="ECO:0000313" key="7">
    <source>
        <dbReference type="EMBL" id="MBD2858143.1"/>
    </source>
</evidence>
<dbReference type="CDD" id="cd12131">
    <property type="entry name" value="HGbI-like"/>
    <property type="match status" value="1"/>
</dbReference>
<keyword evidence="8" id="KW-1185">Reference proteome</keyword>
<dbReference type="InterPro" id="IPR009050">
    <property type="entry name" value="Globin-like_sf"/>
</dbReference>
<evidence type="ECO:0000259" key="6">
    <source>
        <dbReference type="PROSITE" id="PS01033"/>
    </source>
</evidence>